<dbReference type="InterPro" id="IPR011856">
    <property type="entry name" value="tRNA_endonuc-like_dom_sf"/>
</dbReference>
<organism evidence="3 4">
    <name type="scientific">Sporotomaculum syntrophicum</name>
    <dbReference type="NCBI Taxonomy" id="182264"/>
    <lineage>
        <taxon>Bacteria</taxon>
        <taxon>Bacillati</taxon>
        <taxon>Bacillota</taxon>
        <taxon>Clostridia</taxon>
        <taxon>Eubacteriales</taxon>
        <taxon>Desulfallaceae</taxon>
        <taxon>Sporotomaculum</taxon>
    </lineage>
</organism>
<dbReference type="GO" id="GO:0009307">
    <property type="term" value="P:DNA restriction-modification system"/>
    <property type="evidence" value="ECO:0007669"/>
    <property type="project" value="InterPro"/>
</dbReference>
<evidence type="ECO:0008006" key="5">
    <source>
        <dbReference type="Google" id="ProtNLM"/>
    </source>
</evidence>
<feature type="domain" description="Restriction endonuclease type IV Mrr" evidence="1">
    <location>
        <begin position="251"/>
        <end position="368"/>
    </location>
</feature>
<dbReference type="Proteomes" id="UP000798488">
    <property type="component" value="Unassembled WGS sequence"/>
</dbReference>
<comment type="caution">
    <text evidence="3">The sequence shown here is derived from an EMBL/GenBank/DDBJ whole genome shotgun (WGS) entry which is preliminary data.</text>
</comment>
<dbReference type="GO" id="GO:0004519">
    <property type="term" value="F:endonuclease activity"/>
    <property type="evidence" value="ECO:0007669"/>
    <property type="project" value="InterPro"/>
</dbReference>
<keyword evidence="4" id="KW-1185">Reference proteome</keyword>
<gene>
    <name evidence="3" type="ORF">SPSYN_03109</name>
</gene>
<dbReference type="InterPro" id="IPR007560">
    <property type="entry name" value="Restrct_endonuc_IV_Mrr"/>
</dbReference>
<dbReference type="GO" id="GO:0003677">
    <property type="term" value="F:DNA binding"/>
    <property type="evidence" value="ECO:0007669"/>
    <property type="project" value="InterPro"/>
</dbReference>
<evidence type="ECO:0000259" key="1">
    <source>
        <dbReference type="Pfam" id="PF04471"/>
    </source>
</evidence>
<feature type="domain" description="Restriction endonuclease AspBHI N-terminal" evidence="2">
    <location>
        <begin position="29"/>
        <end position="211"/>
    </location>
</feature>
<accession>A0A9D2WLU3</accession>
<dbReference type="Pfam" id="PF18062">
    <property type="entry name" value="RE_AspBHI_N"/>
    <property type="match status" value="1"/>
</dbReference>
<reference evidence="3" key="1">
    <citation type="submission" date="2016-02" db="EMBL/GenBank/DDBJ databases">
        <title>Draft Genome Sequence of Sporotomaculum syntrophicum Strain FB, a Syntrophic Benzoate Degrader.</title>
        <authorList>
            <person name="Nobu M.K."/>
            <person name="Narihiro T."/>
            <person name="Qiu Y.-L."/>
            <person name="Ohashi A."/>
            <person name="Liu W.-T."/>
            <person name="Yuji S."/>
        </authorList>
    </citation>
    <scope>NUCLEOTIDE SEQUENCE</scope>
    <source>
        <strain evidence="3">FB</strain>
    </source>
</reference>
<dbReference type="Gene3D" id="2.30.280.20">
    <property type="match status" value="1"/>
</dbReference>
<name>A0A9D2WLU3_9FIRM</name>
<dbReference type="Pfam" id="PF04471">
    <property type="entry name" value="Mrr_cat"/>
    <property type="match status" value="1"/>
</dbReference>
<dbReference type="AlphaFoldDB" id="A0A9D2WLU3"/>
<dbReference type="EMBL" id="LSRS01000011">
    <property type="protein sequence ID" value="KAF1083760.1"/>
    <property type="molecule type" value="Genomic_DNA"/>
</dbReference>
<evidence type="ECO:0000259" key="2">
    <source>
        <dbReference type="Pfam" id="PF18062"/>
    </source>
</evidence>
<evidence type="ECO:0000313" key="3">
    <source>
        <dbReference type="EMBL" id="KAF1083760.1"/>
    </source>
</evidence>
<sequence length="392" mass="44478">MQLNYRVPFDQLDTADLFIDAIYQGGKKGNVTDDPINKLMGCGNQGGFRIAGKAPSYGFAVLYSSLNDPDWPDYLDFETGLFYYYGDNKQPGYDLHSKKGNRLLMHVFNLIHTSKTGRNSVPPFFIFTKGPQGRDVVFRGLAAPGTRELPPTENLIAIWKNKDGFRFQNYKAVFTMLNVPTLSRSWLNDINNGNVLSNNCPAAWRRWVKTGIYTPLRAPRSVEYRSKDDQLPANNTQKDIVDSIYYYFKDDPYAFEKCASEIARLMDPNITGYDLTRRWMDGGRDATGKYRIGLINNAIIVDFALEAKCFSINNSVKVEHTSRLVSRLRHRQFGILVTTSYVSQQAYKEIKEDGHPVIIICAADITNILTRAGLGSKQAVNEWLTENFPKNI</sequence>
<dbReference type="InterPro" id="IPR041409">
    <property type="entry name" value="RE_AspBHI_N"/>
</dbReference>
<proteinExistence type="predicted"/>
<protein>
    <recommendedName>
        <fullName evidence="5">Restriction endonuclease</fullName>
    </recommendedName>
</protein>
<evidence type="ECO:0000313" key="4">
    <source>
        <dbReference type="Proteomes" id="UP000798488"/>
    </source>
</evidence>
<dbReference type="RefSeq" id="WP_202623861.1">
    <property type="nucleotide sequence ID" value="NZ_LSRS01000011.1"/>
</dbReference>
<dbReference type="Gene3D" id="3.40.1350.10">
    <property type="match status" value="1"/>
</dbReference>